<comment type="caution">
    <text evidence="3">The sequence shown here is derived from an EMBL/GenBank/DDBJ whole genome shotgun (WGS) entry which is preliminary data.</text>
</comment>
<evidence type="ECO:0000313" key="4">
    <source>
        <dbReference type="Proteomes" id="UP000739538"/>
    </source>
</evidence>
<dbReference type="InterPro" id="IPR013766">
    <property type="entry name" value="Thioredoxin_domain"/>
</dbReference>
<proteinExistence type="predicted"/>
<dbReference type="Gene3D" id="3.40.30.10">
    <property type="entry name" value="Glutaredoxin"/>
    <property type="match status" value="1"/>
</dbReference>
<dbReference type="PROSITE" id="PS51352">
    <property type="entry name" value="THIOREDOXIN_2"/>
    <property type="match status" value="1"/>
</dbReference>
<accession>A0A956SC31</accession>
<sequence>MSDGPMDDQECDDMTSTGQPLTPFLRNLVLGAAVLAVSLGSGFGCGKGKDDAPKESANAGETTTHEAPTGRFGEADAVKWFDGSFEEALAAAGEQDKMLLVDVWSDHCAQCGVMDEEVWSSAEGVTLVGDAIAVKVPSDAPESYPFRHTYPITGLPAILLLGPDGVEVNRVVGYNHRDEFMVEASEMMTGVDPLPELEKRVAANPNDTATRLELLETYLFRVKEADAKEQMDQILALDPDNRQGDADRAVRALAKYYAFFLMDAAGSADIWKTIPEKFPNSSALTASLKATLDYSKSIGDVDGWTNWVCGLTDRYSANGRFNSAVAMYAFRQGVRGECLAEAARRAKQLNAAPEDIDSVITTLSSGS</sequence>
<reference evidence="3" key="1">
    <citation type="submission" date="2020-04" db="EMBL/GenBank/DDBJ databases">
        <authorList>
            <person name="Zhang T."/>
        </authorList>
    </citation>
    <scope>NUCLEOTIDE SEQUENCE</scope>
    <source>
        <strain evidence="3">HKST-UBA02</strain>
    </source>
</reference>
<reference evidence="3" key="2">
    <citation type="journal article" date="2021" name="Microbiome">
        <title>Successional dynamics and alternative stable states in a saline activated sludge microbial community over 9 years.</title>
        <authorList>
            <person name="Wang Y."/>
            <person name="Ye J."/>
            <person name="Ju F."/>
            <person name="Liu L."/>
            <person name="Boyd J.A."/>
            <person name="Deng Y."/>
            <person name="Parks D.H."/>
            <person name="Jiang X."/>
            <person name="Yin X."/>
            <person name="Woodcroft B.J."/>
            <person name="Tyson G.W."/>
            <person name="Hugenholtz P."/>
            <person name="Polz M.F."/>
            <person name="Zhang T."/>
        </authorList>
    </citation>
    <scope>NUCLEOTIDE SEQUENCE</scope>
    <source>
        <strain evidence="3">HKST-UBA02</strain>
    </source>
</reference>
<dbReference type="AlphaFoldDB" id="A0A956SC31"/>
<evidence type="ECO:0000256" key="1">
    <source>
        <dbReference type="SAM" id="MobiDB-lite"/>
    </source>
</evidence>
<feature type="domain" description="Thioredoxin" evidence="2">
    <location>
        <begin position="53"/>
        <end position="190"/>
    </location>
</feature>
<evidence type="ECO:0000259" key="2">
    <source>
        <dbReference type="PROSITE" id="PS51352"/>
    </source>
</evidence>
<gene>
    <name evidence="3" type="ORF">KDA27_04065</name>
</gene>
<feature type="region of interest" description="Disordered" evidence="1">
    <location>
        <begin position="47"/>
        <end position="71"/>
    </location>
</feature>
<dbReference type="EMBL" id="JAGQHS010000013">
    <property type="protein sequence ID" value="MCA9754955.1"/>
    <property type="molecule type" value="Genomic_DNA"/>
</dbReference>
<dbReference type="InterPro" id="IPR036249">
    <property type="entry name" value="Thioredoxin-like_sf"/>
</dbReference>
<organism evidence="3 4">
    <name type="scientific">Eiseniibacteriota bacterium</name>
    <dbReference type="NCBI Taxonomy" id="2212470"/>
    <lineage>
        <taxon>Bacteria</taxon>
        <taxon>Candidatus Eiseniibacteriota</taxon>
    </lineage>
</organism>
<dbReference type="SUPFAM" id="SSF52833">
    <property type="entry name" value="Thioredoxin-like"/>
    <property type="match status" value="1"/>
</dbReference>
<dbReference type="Pfam" id="PF13899">
    <property type="entry name" value="Thioredoxin_7"/>
    <property type="match status" value="1"/>
</dbReference>
<name>A0A956SC31_UNCEI</name>
<dbReference type="Proteomes" id="UP000739538">
    <property type="component" value="Unassembled WGS sequence"/>
</dbReference>
<protein>
    <submittedName>
        <fullName evidence="3">Thioredoxin family protein</fullName>
    </submittedName>
</protein>
<evidence type="ECO:0000313" key="3">
    <source>
        <dbReference type="EMBL" id="MCA9754955.1"/>
    </source>
</evidence>